<dbReference type="EMBL" id="FWEW01000284">
    <property type="protein sequence ID" value="SLM34476.1"/>
    <property type="molecule type" value="Genomic_DNA"/>
</dbReference>
<dbReference type="GO" id="GO:0016301">
    <property type="term" value="F:kinase activity"/>
    <property type="evidence" value="ECO:0007669"/>
    <property type="project" value="UniProtKB-KW"/>
</dbReference>
<evidence type="ECO:0000313" key="3">
    <source>
        <dbReference type="Proteomes" id="UP000192927"/>
    </source>
</evidence>
<dbReference type="Proteomes" id="UP000192927">
    <property type="component" value="Unassembled WGS sequence"/>
</dbReference>
<dbReference type="InterPro" id="IPR036852">
    <property type="entry name" value="Peptidase_S8/S53_dom_sf"/>
</dbReference>
<dbReference type="GO" id="GO:0004252">
    <property type="term" value="F:serine-type endopeptidase activity"/>
    <property type="evidence" value="ECO:0007669"/>
    <property type="project" value="InterPro"/>
</dbReference>
<accession>A0A1W5CUE8</accession>
<proteinExistence type="predicted"/>
<dbReference type="CDD" id="cd05120">
    <property type="entry name" value="APH_ChoK_like"/>
    <property type="match status" value="1"/>
</dbReference>
<dbReference type="InterPro" id="IPR011009">
    <property type="entry name" value="Kinase-like_dom_sf"/>
</dbReference>
<dbReference type="InterPro" id="IPR002575">
    <property type="entry name" value="Aminoglycoside_PTrfase"/>
</dbReference>
<keyword evidence="2" id="KW-0808">Transferase</keyword>
<dbReference type="AlphaFoldDB" id="A0A1W5CUE8"/>
<dbReference type="InterPro" id="IPR051678">
    <property type="entry name" value="AGP_Transferase"/>
</dbReference>
<dbReference type="Gene3D" id="3.90.1200.10">
    <property type="match status" value="1"/>
</dbReference>
<dbReference type="PANTHER" id="PTHR21310">
    <property type="entry name" value="AMINOGLYCOSIDE PHOSPHOTRANSFERASE-RELATED-RELATED"/>
    <property type="match status" value="1"/>
</dbReference>
<evidence type="ECO:0000259" key="1">
    <source>
        <dbReference type="Pfam" id="PF01636"/>
    </source>
</evidence>
<dbReference type="PANTHER" id="PTHR21310:SF58">
    <property type="entry name" value="AMINOGLYCOSIDE PHOSPHOTRANSFERASE DOMAIN-CONTAINING PROTEIN"/>
    <property type="match status" value="1"/>
</dbReference>
<keyword evidence="2" id="KW-0418">Kinase</keyword>
<sequence>MDDNAGQLSMEGSYSSQALALISSSNLALSDKRILQAFVEDAVDPKLSAEYLRKSTGSLSELDNGKSKDLRLYQFLNDWTTLSTRFQPTACDDLPRAVKALVRARDGSRCCFTGLPSRFFGRRPLIFTCIVPPSAFTCTKTAHLKHLDDMLDAFITPEKRQWACSLFGNASSADCSEQPHPEHRIDNLWLLSSDVYRPFSQGRVQFTTSEVTFAGFPLPKSEYINPYTLTSVKAVDASLQQTVSMFSYDVFYVNLSKEQYRVGYLPPWSSFQTVLGLDIPIGVTLKNRSPNLCALPNPELFGLHNRFAKAIAYKLVREEMKEGWPSTEEPKAFMSAPLRRLLQNAWLKVPPALRVWTYEIMKKIGCYMYGPTKMNCVQRLPFNLFLKWSIRPAGHVNEARAMDLLEEHTEVPAPRAIDRVRGPELSYLLMTGLPGTMLGSVLYRFTDAELVQLVEDLRRVIWQMRSIRNPYGPDSVIRNAAGLSCYDFRINDSVRRDNFKFESEAKFNECLTSDVTDEARQKAASAHSIAHEICFTHGDLNMQNILVDKGKLSGIVDWENAGWFPEYWDYTKIRWVSFRASQRYLNDVVDRVFPDYKLELEGESALWQYVRFEAYTFTFDIIANGSAQQSPDNATQFDAGTGLEGNLDAETLIAIDYPNPLIAFTTGGSPPFDPSASTTTDTNKPYLTWLNYVLAQSDLPQTISTSYGDDKQTVPYAYATRMPAIRPTRRPRHNHALRIRRPRRRSHRRLALQRRQKHNNVPPLLPRFLPLRHHRRRYKNLRP</sequence>
<reference evidence="3" key="1">
    <citation type="submission" date="2017-03" db="EMBL/GenBank/DDBJ databases">
        <authorList>
            <person name="Sharma R."/>
            <person name="Thines M."/>
        </authorList>
    </citation>
    <scope>NUCLEOTIDE SEQUENCE [LARGE SCALE GENOMIC DNA]</scope>
</reference>
<keyword evidence="3" id="KW-1185">Reference proteome</keyword>
<evidence type="ECO:0000313" key="2">
    <source>
        <dbReference type="EMBL" id="SLM34476.1"/>
    </source>
</evidence>
<organism evidence="2 3">
    <name type="scientific">Lasallia pustulata</name>
    <dbReference type="NCBI Taxonomy" id="136370"/>
    <lineage>
        <taxon>Eukaryota</taxon>
        <taxon>Fungi</taxon>
        <taxon>Dikarya</taxon>
        <taxon>Ascomycota</taxon>
        <taxon>Pezizomycotina</taxon>
        <taxon>Lecanoromycetes</taxon>
        <taxon>OSLEUM clade</taxon>
        <taxon>Umbilicariomycetidae</taxon>
        <taxon>Umbilicariales</taxon>
        <taxon>Umbilicariaceae</taxon>
        <taxon>Lasallia</taxon>
    </lineage>
</organism>
<dbReference type="GO" id="GO:0006508">
    <property type="term" value="P:proteolysis"/>
    <property type="evidence" value="ECO:0007669"/>
    <property type="project" value="InterPro"/>
</dbReference>
<feature type="domain" description="Aminoglycoside phosphotransferase" evidence="1">
    <location>
        <begin position="397"/>
        <end position="589"/>
    </location>
</feature>
<dbReference type="Pfam" id="PF01636">
    <property type="entry name" value="APH"/>
    <property type="match status" value="1"/>
</dbReference>
<protein>
    <submittedName>
        <fullName evidence="2">Protein kinase-like domain</fullName>
    </submittedName>
</protein>
<name>A0A1W5CUE8_9LECA</name>
<dbReference type="Gene3D" id="3.40.50.200">
    <property type="entry name" value="Peptidase S8/S53 domain"/>
    <property type="match status" value="1"/>
</dbReference>
<dbReference type="SUPFAM" id="SSF56112">
    <property type="entry name" value="Protein kinase-like (PK-like)"/>
    <property type="match status" value="1"/>
</dbReference>